<accession>A0A087D7F0</accession>
<dbReference type="InterPro" id="IPR000524">
    <property type="entry name" value="Tscrpt_reg_HTH_GntR"/>
</dbReference>
<protein>
    <submittedName>
        <fullName evidence="5">Regulatory protein</fullName>
    </submittedName>
</protein>
<dbReference type="OrthoDB" id="3579313at2"/>
<keyword evidence="6" id="KW-1185">Reference proteome</keyword>
<dbReference type="PRINTS" id="PR00035">
    <property type="entry name" value="HTHGNTR"/>
</dbReference>
<evidence type="ECO:0000313" key="6">
    <source>
        <dbReference type="Proteomes" id="UP000029033"/>
    </source>
</evidence>
<dbReference type="GO" id="GO:0003700">
    <property type="term" value="F:DNA-binding transcription factor activity"/>
    <property type="evidence" value="ECO:0007669"/>
    <property type="project" value="InterPro"/>
</dbReference>
<dbReference type="SUPFAM" id="SSF46785">
    <property type="entry name" value="Winged helix' DNA-binding domain"/>
    <property type="match status" value="1"/>
</dbReference>
<dbReference type="EMBL" id="JGZO01000023">
    <property type="protein sequence ID" value="KFI91450.1"/>
    <property type="molecule type" value="Genomic_DNA"/>
</dbReference>
<dbReference type="Pfam" id="PF07702">
    <property type="entry name" value="UTRA"/>
    <property type="match status" value="1"/>
</dbReference>
<dbReference type="SMART" id="SM00345">
    <property type="entry name" value="HTH_GNTR"/>
    <property type="match status" value="1"/>
</dbReference>
<keyword evidence="1" id="KW-0805">Transcription regulation</keyword>
<dbReference type="InterPro" id="IPR011663">
    <property type="entry name" value="UTRA"/>
</dbReference>
<organism evidence="5 6">
    <name type="scientific">Bifidobacterium scardovii</name>
    <dbReference type="NCBI Taxonomy" id="158787"/>
    <lineage>
        <taxon>Bacteria</taxon>
        <taxon>Bacillati</taxon>
        <taxon>Actinomycetota</taxon>
        <taxon>Actinomycetes</taxon>
        <taxon>Bifidobacteriales</taxon>
        <taxon>Bifidobacteriaceae</taxon>
        <taxon>Bifidobacterium</taxon>
    </lineage>
</organism>
<dbReference type="Gene3D" id="1.10.10.10">
    <property type="entry name" value="Winged helix-like DNA-binding domain superfamily/Winged helix DNA-binding domain"/>
    <property type="match status" value="1"/>
</dbReference>
<comment type="caution">
    <text evidence="5">The sequence shown here is derived from an EMBL/GenBank/DDBJ whole genome shotgun (WGS) entry which is preliminary data.</text>
</comment>
<dbReference type="PANTHER" id="PTHR44846">
    <property type="entry name" value="MANNOSYL-D-GLYCERATE TRANSPORT/METABOLISM SYSTEM REPRESSOR MNGR-RELATED"/>
    <property type="match status" value="1"/>
</dbReference>
<proteinExistence type="predicted"/>
<dbReference type="GO" id="GO:0003677">
    <property type="term" value="F:DNA binding"/>
    <property type="evidence" value="ECO:0007669"/>
    <property type="project" value="UniProtKB-KW"/>
</dbReference>
<name>A0A087D7F0_9BIFI</name>
<dbReference type="InterPro" id="IPR028978">
    <property type="entry name" value="Chorismate_lyase_/UTRA_dom_sf"/>
</dbReference>
<evidence type="ECO:0000313" key="5">
    <source>
        <dbReference type="EMBL" id="KFI91450.1"/>
    </source>
</evidence>
<keyword evidence="2" id="KW-0238">DNA-binding</keyword>
<dbReference type="Gene3D" id="3.40.1410.10">
    <property type="entry name" value="Chorismate lyase-like"/>
    <property type="match status" value="1"/>
</dbReference>
<sequence>MQTAIKYQIIHDELKAEILDGKYRPGDTFPSEPELQTRFDASRVTIRRSVQMLVDEGFLKRMQGVGTVVISDKQTLQLKNLVSFADENKSRKTSSVVVMSDPAMEASPLVCSQLNITPGSKVACQEKVRVGEGVPLGFQRVYVPSTIGLTDKELSLPEVSLYESLSAKGHAVYKAEETIEAALCDDRLADLLKIQSGTPLLYVQRITEDRIGTRVEYAEIYYRGDQYHYRIQLQAPDADAVPEG</sequence>
<dbReference type="Pfam" id="PF00392">
    <property type="entry name" value="GntR"/>
    <property type="match status" value="1"/>
</dbReference>
<reference evidence="5 6" key="1">
    <citation type="submission" date="2014-03" db="EMBL/GenBank/DDBJ databases">
        <title>Genomics of Bifidobacteria.</title>
        <authorList>
            <person name="Ventura M."/>
            <person name="Milani C."/>
            <person name="Lugli G.A."/>
        </authorList>
    </citation>
    <scope>NUCLEOTIDE SEQUENCE [LARGE SCALE GENOMIC DNA]</scope>
    <source>
        <strain evidence="5 6">LMG 21589</strain>
    </source>
</reference>
<feature type="domain" description="HTH gntR-type" evidence="4">
    <location>
        <begin position="4"/>
        <end position="72"/>
    </location>
</feature>
<gene>
    <name evidence="5" type="ORF">BSCA_2146</name>
</gene>
<keyword evidence="3" id="KW-0804">Transcription</keyword>
<dbReference type="Proteomes" id="UP000029033">
    <property type="component" value="Unassembled WGS sequence"/>
</dbReference>
<dbReference type="PANTHER" id="PTHR44846:SF1">
    <property type="entry name" value="MANNOSYL-D-GLYCERATE TRANSPORT_METABOLISM SYSTEM REPRESSOR MNGR-RELATED"/>
    <property type="match status" value="1"/>
</dbReference>
<evidence type="ECO:0000256" key="2">
    <source>
        <dbReference type="ARBA" id="ARBA00023125"/>
    </source>
</evidence>
<dbReference type="eggNOG" id="COG2188">
    <property type="taxonomic scope" value="Bacteria"/>
</dbReference>
<dbReference type="AlphaFoldDB" id="A0A087D7F0"/>
<dbReference type="GO" id="GO:0045892">
    <property type="term" value="P:negative regulation of DNA-templated transcription"/>
    <property type="evidence" value="ECO:0007669"/>
    <property type="project" value="TreeGrafter"/>
</dbReference>
<evidence type="ECO:0000256" key="1">
    <source>
        <dbReference type="ARBA" id="ARBA00023015"/>
    </source>
</evidence>
<dbReference type="InterPro" id="IPR036390">
    <property type="entry name" value="WH_DNA-bd_sf"/>
</dbReference>
<evidence type="ECO:0000259" key="4">
    <source>
        <dbReference type="PROSITE" id="PS50949"/>
    </source>
</evidence>
<dbReference type="InterPro" id="IPR036388">
    <property type="entry name" value="WH-like_DNA-bd_sf"/>
</dbReference>
<dbReference type="RefSeq" id="WP_033519338.1">
    <property type="nucleotide sequence ID" value="NZ_CAJPMS010000047.1"/>
</dbReference>
<dbReference type="STRING" id="158787.BSCA_2146"/>
<dbReference type="GeneID" id="85165249"/>
<dbReference type="PROSITE" id="PS50949">
    <property type="entry name" value="HTH_GNTR"/>
    <property type="match status" value="1"/>
</dbReference>
<dbReference type="CDD" id="cd07377">
    <property type="entry name" value="WHTH_GntR"/>
    <property type="match status" value="1"/>
</dbReference>
<dbReference type="InterPro" id="IPR050679">
    <property type="entry name" value="Bact_HTH_transcr_reg"/>
</dbReference>
<dbReference type="SMART" id="SM00866">
    <property type="entry name" value="UTRA"/>
    <property type="match status" value="1"/>
</dbReference>
<evidence type="ECO:0000256" key="3">
    <source>
        <dbReference type="ARBA" id="ARBA00023163"/>
    </source>
</evidence>
<dbReference type="SUPFAM" id="SSF64288">
    <property type="entry name" value="Chorismate lyase-like"/>
    <property type="match status" value="1"/>
</dbReference>